<proteinExistence type="predicted"/>
<feature type="compositionally biased region" description="Polar residues" evidence="1">
    <location>
        <begin position="38"/>
        <end position="58"/>
    </location>
</feature>
<dbReference type="EMBL" id="GBHO01013709">
    <property type="protein sequence ID" value="JAG29895.1"/>
    <property type="molecule type" value="Transcribed_RNA"/>
</dbReference>
<sequence length="113" mass="12541">HTHTHAHTYSKGTMNRTADIEQQQRQQYERNDAHRYTKTSTATSDENTAPTEVLSQHSTAHEIQKYEFVNTKKPLAVRSVNPNGSSTSGAAAAAANAPSNQRTDRYRVKGDLT</sequence>
<evidence type="ECO:0000256" key="1">
    <source>
        <dbReference type="SAM" id="MobiDB-lite"/>
    </source>
</evidence>
<dbReference type="AlphaFoldDB" id="A0A0A9YK37"/>
<dbReference type="GO" id="GO:0003743">
    <property type="term" value="F:translation initiation factor activity"/>
    <property type="evidence" value="ECO:0007669"/>
    <property type="project" value="UniProtKB-KW"/>
</dbReference>
<feature type="compositionally biased region" description="Low complexity" evidence="1">
    <location>
        <begin position="81"/>
        <end position="100"/>
    </location>
</feature>
<name>A0A0A9YK37_LYGHE</name>
<organism evidence="2">
    <name type="scientific">Lygus hesperus</name>
    <name type="common">Western plant bug</name>
    <dbReference type="NCBI Taxonomy" id="30085"/>
    <lineage>
        <taxon>Eukaryota</taxon>
        <taxon>Metazoa</taxon>
        <taxon>Ecdysozoa</taxon>
        <taxon>Arthropoda</taxon>
        <taxon>Hexapoda</taxon>
        <taxon>Insecta</taxon>
        <taxon>Pterygota</taxon>
        <taxon>Neoptera</taxon>
        <taxon>Paraneoptera</taxon>
        <taxon>Hemiptera</taxon>
        <taxon>Heteroptera</taxon>
        <taxon>Panheteroptera</taxon>
        <taxon>Cimicomorpha</taxon>
        <taxon>Miridae</taxon>
        <taxon>Mirini</taxon>
        <taxon>Lygus</taxon>
    </lineage>
</organism>
<protein>
    <submittedName>
        <fullName evidence="2">Eukaryotic translation initiation factor 3 subunit A</fullName>
    </submittedName>
</protein>
<accession>A0A0A9YK37</accession>
<keyword evidence="2" id="KW-0648">Protein biosynthesis</keyword>
<gene>
    <name evidence="2" type="primary">eIF3-S10_3</name>
    <name evidence="2" type="ORF">CM83_62238</name>
</gene>
<evidence type="ECO:0000313" key="2">
    <source>
        <dbReference type="EMBL" id="JAG29895.1"/>
    </source>
</evidence>
<keyword evidence="2" id="KW-0396">Initiation factor</keyword>
<feature type="region of interest" description="Disordered" evidence="1">
    <location>
        <begin position="1"/>
        <end position="59"/>
    </location>
</feature>
<feature type="compositionally biased region" description="Basic and acidic residues" evidence="1">
    <location>
        <begin position="102"/>
        <end position="113"/>
    </location>
</feature>
<reference evidence="2" key="2">
    <citation type="submission" date="2014-07" db="EMBL/GenBank/DDBJ databases">
        <authorList>
            <person name="Hull J."/>
        </authorList>
    </citation>
    <scope>NUCLEOTIDE SEQUENCE</scope>
</reference>
<feature type="non-terminal residue" evidence="2">
    <location>
        <position position="1"/>
    </location>
</feature>
<feature type="region of interest" description="Disordered" evidence="1">
    <location>
        <begin position="79"/>
        <end position="113"/>
    </location>
</feature>
<reference evidence="2" key="1">
    <citation type="journal article" date="2014" name="PLoS ONE">
        <title>Transcriptome-Based Identification of ABC Transporters in the Western Tarnished Plant Bug Lygus hesperus.</title>
        <authorList>
            <person name="Hull J.J."/>
            <person name="Chaney K."/>
            <person name="Geib S.M."/>
            <person name="Fabrick J.A."/>
            <person name="Brent C.S."/>
            <person name="Walsh D."/>
            <person name="Lavine L.C."/>
        </authorList>
    </citation>
    <scope>NUCLEOTIDE SEQUENCE</scope>
</reference>
<feature type="compositionally biased region" description="Polar residues" evidence="1">
    <location>
        <begin position="10"/>
        <end position="26"/>
    </location>
</feature>